<dbReference type="RefSeq" id="WP_368007784.1">
    <property type="nucleotide sequence ID" value="NZ_JAMXFF010000029.1"/>
</dbReference>
<dbReference type="EMBL" id="JAMXFF010000029">
    <property type="protein sequence ID" value="MCT7968251.1"/>
    <property type="molecule type" value="Genomic_DNA"/>
</dbReference>
<organism evidence="1 2">
    <name type="scientific">Laspinema palackyanum D2a</name>
    <dbReference type="NCBI Taxonomy" id="2953684"/>
    <lineage>
        <taxon>Bacteria</taxon>
        <taxon>Bacillati</taxon>
        <taxon>Cyanobacteriota</taxon>
        <taxon>Cyanophyceae</taxon>
        <taxon>Oscillatoriophycideae</taxon>
        <taxon>Oscillatoriales</taxon>
        <taxon>Laspinemataceae</taxon>
        <taxon>Laspinema</taxon>
        <taxon>Laspinema palackyanum</taxon>
    </lineage>
</organism>
<gene>
    <name evidence="1" type="ORF">NG799_18225</name>
</gene>
<dbReference type="GO" id="GO:0004386">
    <property type="term" value="F:helicase activity"/>
    <property type="evidence" value="ECO:0007669"/>
    <property type="project" value="UniProtKB-KW"/>
</dbReference>
<sequence length="530" mass="59489">MPIRYRPVVIELEVHQQLRAFLRSQGEPYWPHHLSMARLVARAFRVGRSALIQTGIPSVGAHGGHRLSYLTPVLIWPGPAILVAPEAIQQRLLLVEIPQMQQWIERNKTIRTVTDGASGGWRWPGADFQGLLIISPRLWLEDVLGDRSKIPPGIPTIIDGADDLESWASEQLSITLQSWDWNQLMVSRPDCAPIIRDARVQLTRALFQHPANPYGCSMLESEEEKILQGLYHTLQQRNGTTTVSSHSPSSELPDAWIHFWQQFHSNNRLLWAAIDRKLGQFTLSATPVEVASTLAPIWDQQPVVLIGGALDLETSAPIYRQQLGLGDVTTLKFSPDRQNEMIQLYLPEGIPMPNTPQFEPALLEQLRTLLCIAATTPGPIVILVGDMPLKPRLGTILAAEFGSRVQVEKTQIDEQSILITGWEFWREHQGALPPPKLLAIATLPIPSLENPLVAGRVAHFKRERQDWFRLYLLPTALRELQRATAPVRQRQGVVALLDSRVLYRSYGTQVLSALSPLARIDYLDATSFVN</sequence>
<evidence type="ECO:0000313" key="1">
    <source>
        <dbReference type="EMBL" id="MCT7968251.1"/>
    </source>
</evidence>
<reference evidence="1 2" key="1">
    <citation type="journal article" date="2022" name="Front. Microbiol.">
        <title>High genomic differentiation and limited gene flow indicate recent cryptic speciation within the genus Laspinema (cyanobacteria).</title>
        <authorList>
            <person name="Stanojkovic A."/>
            <person name="Skoupy S."/>
            <person name="Skaloud P."/>
            <person name="Dvorak P."/>
        </authorList>
    </citation>
    <scope>NUCLEOTIDE SEQUENCE [LARGE SCALE GENOMIC DNA]</scope>
    <source>
        <strain evidence="1 2">D2a</strain>
    </source>
</reference>
<dbReference type="Proteomes" id="UP001525890">
    <property type="component" value="Unassembled WGS sequence"/>
</dbReference>
<evidence type="ECO:0000313" key="2">
    <source>
        <dbReference type="Proteomes" id="UP001525890"/>
    </source>
</evidence>
<keyword evidence="1" id="KW-0347">Helicase</keyword>
<name>A0ABT2MWI3_9CYAN</name>
<protein>
    <submittedName>
        <fullName evidence="1">ATP-dependent DNA helicase</fullName>
    </submittedName>
</protein>
<comment type="caution">
    <text evidence="1">The sequence shown here is derived from an EMBL/GenBank/DDBJ whole genome shotgun (WGS) entry which is preliminary data.</text>
</comment>
<keyword evidence="1" id="KW-0067">ATP-binding</keyword>
<keyword evidence="1" id="KW-0547">Nucleotide-binding</keyword>
<keyword evidence="1" id="KW-0378">Hydrolase</keyword>
<proteinExistence type="predicted"/>
<accession>A0ABT2MWI3</accession>
<keyword evidence="2" id="KW-1185">Reference proteome</keyword>